<accession>A0ACB0IPL7</accession>
<dbReference type="Proteomes" id="UP001177021">
    <property type="component" value="Unassembled WGS sequence"/>
</dbReference>
<proteinExistence type="predicted"/>
<organism evidence="1 2">
    <name type="scientific">Trifolium pratense</name>
    <name type="common">Red clover</name>
    <dbReference type="NCBI Taxonomy" id="57577"/>
    <lineage>
        <taxon>Eukaryota</taxon>
        <taxon>Viridiplantae</taxon>
        <taxon>Streptophyta</taxon>
        <taxon>Embryophyta</taxon>
        <taxon>Tracheophyta</taxon>
        <taxon>Spermatophyta</taxon>
        <taxon>Magnoliopsida</taxon>
        <taxon>eudicotyledons</taxon>
        <taxon>Gunneridae</taxon>
        <taxon>Pentapetalae</taxon>
        <taxon>rosids</taxon>
        <taxon>fabids</taxon>
        <taxon>Fabales</taxon>
        <taxon>Fabaceae</taxon>
        <taxon>Papilionoideae</taxon>
        <taxon>50 kb inversion clade</taxon>
        <taxon>NPAAA clade</taxon>
        <taxon>Hologalegina</taxon>
        <taxon>IRL clade</taxon>
        <taxon>Trifolieae</taxon>
        <taxon>Trifolium</taxon>
    </lineage>
</organism>
<protein>
    <submittedName>
        <fullName evidence="1">Uncharacterized protein</fullName>
    </submittedName>
</protein>
<sequence>MGCGKSKLDVVASGNTIPQIKKSSSRVDASKAGHQNGTETKSIANNNVDNDVSKLEQKGDENVKPNVVVAPDEITNVQQQDNALETKKNQEEVDVAENKTQEIVVAEEKDVSLENTNQPEAAKEDKLPENVKEETLVKEVEEETNKEETLVKKVEEEIKDANQEETLVKEEKEEETKETNEEANLTKEEEVKETSQEEIKEAAKDEEIKEATKEEETKEAVQEEIVVVANEEKNNETNVSTSEGGEEKDVKADEQGQ</sequence>
<reference evidence="1" key="1">
    <citation type="submission" date="2023-10" db="EMBL/GenBank/DDBJ databases">
        <authorList>
            <person name="Rodriguez Cubillos JULIANA M."/>
            <person name="De Vega J."/>
        </authorList>
    </citation>
    <scope>NUCLEOTIDE SEQUENCE</scope>
</reference>
<comment type="caution">
    <text evidence="1">The sequence shown here is derived from an EMBL/GenBank/DDBJ whole genome shotgun (WGS) entry which is preliminary data.</text>
</comment>
<evidence type="ECO:0000313" key="1">
    <source>
        <dbReference type="EMBL" id="CAJ2634379.1"/>
    </source>
</evidence>
<dbReference type="EMBL" id="CASHSV030000002">
    <property type="protein sequence ID" value="CAJ2634379.1"/>
    <property type="molecule type" value="Genomic_DNA"/>
</dbReference>
<gene>
    <name evidence="1" type="ORF">MILVUS5_LOCUS5304</name>
</gene>
<name>A0ACB0IPL7_TRIPR</name>
<keyword evidence="2" id="KW-1185">Reference proteome</keyword>
<evidence type="ECO:0000313" key="2">
    <source>
        <dbReference type="Proteomes" id="UP001177021"/>
    </source>
</evidence>